<protein>
    <recommendedName>
        <fullName evidence="4">Carbohydrate-binding module family 19 domain-containing protein</fullName>
    </recommendedName>
</protein>
<organism evidence="2 3">
    <name type="scientific">Schizothecium vesticola</name>
    <dbReference type="NCBI Taxonomy" id="314040"/>
    <lineage>
        <taxon>Eukaryota</taxon>
        <taxon>Fungi</taxon>
        <taxon>Dikarya</taxon>
        <taxon>Ascomycota</taxon>
        <taxon>Pezizomycotina</taxon>
        <taxon>Sordariomycetes</taxon>
        <taxon>Sordariomycetidae</taxon>
        <taxon>Sordariales</taxon>
        <taxon>Schizotheciaceae</taxon>
        <taxon>Schizothecium</taxon>
    </lineage>
</organism>
<gene>
    <name evidence="2" type="ORF">B0T18DRAFT_437910</name>
</gene>
<sequence>MKTLSFLSLTTTALAAALSPPVAPPADCKFGTYRCTTPNTGIEICNVLNKWELVGPCPSGTACENLAQNGFTLPFCTSSATTKQPAVAPRNGRPGQSPGERCTEPGRYDCFGPYAVQVCNVQGVLEFVGSCPQKSHCEYLGGLPFCVESV</sequence>
<proteinExistence type="predicted"/>
<reference evidence="2" key="1">
    <citation type="submission" date="2023-06" db="EMBL/GenBank/DDBJ databases">
        <title>Genome-scale phylogeny and comparative genomics of the fungal order Sordariales.</title>
        <authorList>
            <consortium name="Lawrence Berkeley National Laboratory"/>
            <person name="Hensen N."/>
            <person name="Bonometti L."/>
            <person name="Westerberg I."/>
            <person name="Brannstrom I.O."/>
            <person name="Guillou S."/>
            <person name="Cros-Aarteil S."/>
            <person name="Calhoun S."/>
            <person name="Haridas S."/>
            <person name="Kuo A."/>
            <person name="Mondo S."/>
            <person name="Pangilinan J."/>
            <person name="Riley R."/>
            <person name="LaButti K."/>
            <person name="Andreopoulos B."/>
            <person name="Lipzen A."/>
            <person name="Chen C."/>
            <person name="Yanf M."/>
            <person name="Daum C."/>
            <person name="Ng V."/>
            <person name="Clum A."/>
            <person name="Steindorff A."/>
            <person name="Ohm R."/>
            <person name="Martin F."/>
            <person name="Silar P."/>
            <person name="Natvig D."/>
            <person name="Lalanne C."/>
            <person name="Gautier V."/>
            <person name="Ament-velasquez S.L."/>
            <person name="Kruys A."/>
            <person name="Hutchinson M.I."/>
            <person name="Powell A.J."/>
            <person name="Barry K."/>
            <person name="Miller A.N."/>
            <person name="Grigoriev I.V."/>
            <person name="Debuchy R."/>
            <person name="Gladieux P."/>
            <person name="Thoren M.H."/>
            <person name="Johannesson H."/>
        </authorList>
    </citation>
    <scope>NUCLEOTIDE SEQUENCE</scope>
    <source>
        <strain evidence="2">SMH3187-1</strain>
    </source>
</reference>
<evidence type="ECO:0000256" key="1">
    <source>
        <dbReference type="SAM" id="SignalP"/>
    </source>
</evidence>
<dbReference type="EMBL" id="JAUKUD010000004">
    <property type="protein sequence ID" value="KAK0745706.1"/>
    <property type="molecule type" value="Genomic_DNA"/>
</dbReference>
<accession>A0AA40EUH8</accession>
<name>A0AA40EUH8_9PEZI</name>
<feature type="chain" id="PRO_5041368177" description="Carbohydrate-binding module family 19 domain-containing protein" evidence="1">
    <location>
        <begin position="18"/>
        <end position="150"/>
    </location>
</feature>
<dbReference type="AlphaFoldDB" id="A0AA40EUH8"/>
<comment type="caution">
    <text evidence="2">The sequence shown here is derived from an EMBL/GenBank/DDBJ whole genome shotgun (WGS) entry which is preliminary data.</text>
</comment>
<keyword evidence="3" id="KW-1185">Reference proteome</keyword>
<evidence type="ECO:0000313" key="3">
    <source>
        <dbReference type="Proteomes" id="UP001172155"/>
    </source>
</evidence>
<feature type="signal peptide" evidence="1">
    <location>
        <begin position="1"/>
        <end position="17"/>
    </location>
</feature>
<evidence type="ECO:0000313" key="2">
    <source>
        <dbReference type="EMBL" id="KAK0745706.1"/>
    </source>
</evidence>
<dbReference type="Proteomes" id="UP001172155">
    <property type="component" value="Unassembled WGS sequence"/>
</dbReference>
<keyword evidence="1" id="KW-0732">Signal</keyword>
<evidence type="ECO:0008006" key="4">
    <source>
        <dbReference type="Google" id="ProtNLM"/>
    </source>
</evidence>